<reference evidence="3" key="1">
    <citation type="submission" date="2016-10" db="EMBL/GenBank/DDBJ databases">
        <authorList>
            <person name="Varghese N."/>
            <person name="Submissions S."/>
        </authorList>
    </citation>
    <scope>NUCLEOTIDE SEQUENCE [LARGE SCALE GENOMIC DNA]</scope>
    <source>
        <strain evidence="3">CGMCC 4.3525</strain>
    </source>
</reference>
<dbReference type="Pfam" id="PF03479">
    <property type="entry name" value="PCC"/>
    <property type="match status" value="1"/>
</dbReference>
<sequence length="147" mass="15808">MVAAKLLESGPPRLFVVAVDPEEEVGEALVAFAEEHGITAAAVTAFGGFRSAMLGFFDLDEEQYVRNPVDEQTEVLSLIGDIGRDSDGTLALHAHVVLGLRDGTTRGGHLLGAAVRPTLEVMVTESHTELRRRYRPDLGLTLLDLDG</sequence>
<gene>
    <name evidence="2" type="ORF">SAMN05216188_1293</name>
</gene>
<keyword evidence="3" id="KW-1185">Reference proteome</keyword>
<dbReference type="Proteomes" id="UP000199352">
    <property type="component" value="Unassembled WGS sequence"/>
</dbReference>
<name>A0A1H9VYC8_9PSEU</name>
<evidence type="ECO:0000313" key="2">
    <source>
        <dbReference type="EMBL" id="SES26548.1"/>
    </source>
</evidence>
<organism evidence="2 3">
    <name type="scientific">Lentzea xinjiangensis</name>
    <dbReference type="NCBI Taxonomy" id="402600"/>
    <lineage>
        <taxon>Bacteria</taxon>
        <taxon>Bacillati</taxon>
        <taxon>Actinomycetota</taxon>
        <taxon>Actinomycetes</taxon>
        <taxon>Pseudonocardiales</taxon>
        <taxon>Pseudonocardiaceae</taxon>
        <taxon>Lentzea</taxon>
    </lineage>
</organism>
<dbReference type="PANTHER" id="PTHR34988">
    <property type="entry name" value="PROTEIN, PUTATIVE-RELATED"/>
    <property type="match status" value="1"/>
</dbReference>
<evidence type="ECO:0000313" key="3">
    <source>
        <dbReference type="Proteomes" id="UP000199352"/>
    </source>
</evidence>
<dbReference type="EMBL" id="FOFR01000029">
    <property type="protein sequence ID" value="SES26548.1"/>
    <property type="molecule type" value="Genomic_DNA"/>
</dbReference>
<protein>
    <recommendedName>
        <fullName evidence="1">PPC domain-containing protein</fullName>
    </recommendedName>
</protein>
<dbReference type="PROSITE" id="PS51742">
    <property type="entry name" value="PPC"/>
    <property type="match status" value="1"/>
</dbReference>
<evidence type="ECO:0000259" key="1">
    <source>
        <dbReference type="PROSITE" id="PS51742"/>
    </source>
</evidence>
<dbReference type="PANTHER" id="PTHR34988:SF1">
    <property type="entry name" value="DNA-BINDING PROTEIN"/>
    <property type="match status" value="1"/>
</dbReference>
<accession>A0A1H9VYC8</accession>
<dbReference type="Gene3D" id="3.30.1330.80">
    <property type="entry name" value="Hypothetical protein, similar to alpha- acetolactate decarboxylase, domain 2"/>
    <property type="match status" value="1"/>
</dbReference>
<dbReference type="CDD" id="cd11378">
    <property type="entry name" value="DUF296"/>
    <property type="match status" value="1"/>
</dbReference>
<dbReference type="SUPFAM" id="SSF117856">
    <property type="entry name" value="AF0104/ALDC/Ptd012-like"/>
    <property type="match status" value="1"/>
</dbReference>
<dbReference type="InterPro" id="IPR005175">
    <property type="entry name" value="PPC_dom"/>
</dbReference>
<feature type="domain" description="PPC" evidence="1">
    <location>
        <begin position="9"/>
        <end position="146"/>
    </location>
</feature>
<dbReference type="STRING" id="402600.SAMN05216188_1293"/>
<proteinExistence type="predicted"/>
<dbReference type="AlphaFoldDB" id="A0A1H9VYC8"/>
<dbReference type="OrthoDB" id="9798999at2"/>